<gene>
    <name evidence="1" type="ORF">CRG98_030070</name>
</gene>
<dbReference type="AlphaFoldDB" id="A0A2I0J0I9"/>
<protein>
    <submittedName>
        <fullName evidence="1">Uncharacterized protein</fullName>
    </submittedName>
</protein>
<dbReference type="EMBL" id="PGOL01002235">
    <property type="protein sequence ID" value="PKI49533.1"/>
    <property type="molecule type" value="Genomic_DNA"/>
</dbReference>
<name>A0A2I0J0I9_PUNGR</name>
<sequence>MATLGRTSTRETPVYVACQGCVSANFNRGCPSACTVVLGKARGAESHKDRAYSSWELAQEFICIKATKSLKRSVRVAPLCSRWRRRRADARGHAKRYASEHAVTLSVRKKLALVSLGWEGRSALGPWLACYGGRVKAAGGLPAKFGTTRL</sequence>
<comment type="caution">
    <text evidence="1">The sequence shown here is derived from an EMBL/GenBank/DDBJ whole genome shotgun (WGS) entry which is preliminary data.</text>
</comment>
<proteinExistence type="predicted"/>
<reference evidence="1 2" key="1">
    <citation type="submission" date="2017-11" db="EMBL/GenBank/DDBJ databases">
        <title>De-novo sequencing of pomegranate (Punica granatum L.) genome.</title>
        <authorList>
            <person name="Akparov Z."/>
            <person name="Amiraslanov A."/>
            <person name="Hajiyeva S."/>
            <person name="Abbasov M."/>
            <person name="Kaur K."/>
            <person name="Hamwieh A."/>
            <person name="Solovyev V."/>
            <person name="Salamov A."/>
            <person name="Braich B."/>
            <person name="Kosarev P."/>
            <person name="Mahmoud A."/>
            <person name="Hajiyev E."/>
            <person name="Babayeva S."/>
            <person name="Izzatullayeva V."/>
            <person name="Mammadov A."/>
            <person name="Mammadov A."/>
            <person name="Sharifova S."/>
            <person name="Ojaghi J."/>
            <person name="Eynullazada K."/>
            <person name="Bayramov B."/>
            <person name="Abdulazimova A."/>
            <person name="Shahmuradov I."/>
        </authorList>
    </citation>
    <scope>NUCLEOTIDE SEQUENCE [LARGE SCALE GENOMIC DNA]</scope>
    <source>
        <strain evidence="2">cv. AG2017</strain>
        <tissue evidence="1">Leaf</tissue>
    </source>
</reference>
<evidence type="ECO:0000313" key="2">
    <source>
        <dbReference type="Proteomes" id="UP000233551"/>
    </source>
</evidence>
<evidence type="ECO:0000313" key="1">
    <source>
        <dbReference type="EMBL" id="PKI49533.1"/>
    </source>
</evidence>
<organism evidence="1 2">
    <name type="scientific">Punica granatum</name>
    <name type="common">Pomegranate</name>
    <dbReference type="NCBI Taxonomy" id="22663"/>
    <lineage>
        <taxon>Eukaryota</taxon>
        <taxon>Viridiplantae</taxon>
        <taxon>Streptophyta</taxon>
        <taxon>Embryophyta</taxon>
        <taxon>Tracheophyta</taxon>
        <taxon>Spermatophyta</taxon>
        <taxon>Magnoliopsida</taxon>
        <taxon>eudicotyledons</taxon>
        <taxon>Gunneridae</taxon>
        <taxon>Pentapetalae</taxon>
        <taxon>rosids</taxon>
        <taxon>malvids</taxon>
        <taxon>Myrtales</taxon>
        <taxon>Lythraceae</taxon>
        <taxon>Punica</taxon>
    </lineage>
</organism>
<dbReference type="Proteomes" id="UP000233551">
    <property type="component" value="Unassembled WGS sequence"/>
</dbReference>
<accession>A0A2I0J0I9</accession>
<keyword evidence="2" id="KW-1185">Reference proteome</keyword>